<keyword evidence="2 6" id="KW-0547">Nucleotide-binding</keyword>
<dbReference type="EMBL" id="ML769393">
    <property type="protein sequence ID" value="KAE9407898.1"/>
    <property type="molecule type" value="Genomic_DNA"/>
</dbReference>
<evidence type="ECO:0000256" key="1">
    <source>
        <dbReference type="ARBA" id="ARBA00010638"/>
    </source>
</evidence>
<feature type="binding site" evidence="6">
    <location>
        <begin position="9"/>
        <end position="13"/>
    </location>
    <ligand>
        <name>ATP</name>
        <dbReference type="ChEBI" id="CHEBI:30616"/>
    </ligand>
</feature>
<dbReference type="OrthoDB" id="2015992at2759"/>
<dbReference type="EC" id="6.3.3.2" evidence="5 7"/>
<dbReference type="InterPro" id="IPR002698">
    <property type="entry name" value="FTHF_cligase"/>
</dbReference>
<organism evidence="8 9">
    <name type="scientific">Gymnopus androsaceus JB14</name>
    <dbReference type="NCBI Taxonomy" id="1447944"/>
    <lineage>
        <taxon>Eukaryota</taxon>
        <taxon>Fungi</taxon>
        <taxon>Dikarya</taxon>
        <taxon>Basidiomycota</taxon>
        <taxon>Agaricomycotina</taxon>
        <taxon>Agaricomycetes</taxon>
        <taxon>Agaricomycetidae</taxon>
        <taxon>Agaricales</taxon>
        <taxon>Marasmiineae</taxon>
        <taxon>Omphalotaceae</taxon>
        <taxon>Gymnopus</taxon>
    </lineage>
</organism>
<keyword evidence="3 6" id="KW-0067">ATP-binding</keyword>
<proteinExistence type="inferred from homology"/>
<feature type="binding site" evidence="6">
    <location>
        <begin position="147"/>
        <end position="155"/>
    </location>
    <ligand>
        <name>ATP</name>
        <dbReference type="ChEBI" id="CHEBI:30616"/>
    </ligand>
</feature>
<dbReference type="GO" id="GO:0030272">
    <property type="term" value="F:5-formyltetrahydrofolate cyclo-ligase activity"/>
    <property type="evidence" value="ECO:0007669"/>
    <property type="project" value="UniProtKB-EC"/>
</dbReference>
<dbReference type="PANTHER" id="PTHR23407:SF1">
    <property type="entry name" value="5-FORMYLTETRAHYDROFOLATE CYCLO-LIGASE"/>
    <property type="match status" value="1"/>
</dbReference>
<dbReference type="Proteomes" id="UP000799118">
    <property type="component" value="Unassembled WGS sequence"/>
</dbReference>
<accession>A0A6A4IF45</accession>
<protein>
    <recommendedName>
        <fullName evidence="5 7">5-formyltetrahydrofolate cyclo-ligase</fullName>
        <ecNumber evidence="5 7">6.3.3.2</ecNumber>
    </recommendedName>
</protein>
<reference evidence="8" key="1">
    <citation type="journal article" date="2019" name="Environ. Microbiol.">
        <title>Fungal ecological strategies reflected in gene transcription - a case study of two litter decomposers.</title>
        <authorList>
            <person name="Barbi F."/>
            <person name="Kohler A."/>
            <person name="Barry K."/>
            <person name="Baskaran P."/>
            <person name="Daum C."/>
            <person name="Fauchery L."/>
            <person name="Ihrmark K."/>
            <person name="Kuo A."/>
            <person name="LaButti K."/>
            <person name="Lipzen A."/>
            <person name="Morin E."/>
            <person name="Grigoriev I.V."/>
            <person name="Henrissat B."/>
            <person name="Lindahl B."/>
            <person name="Martin F."/>
        </authorList>
    </citation>
    <scope>NUCLEOTIDE SEQUENCE</scope>
    <source>
        <strain evidence="8">JB14</strain>
    </source>
</reference>
<dbReference type="GO" id="GO:0005739">
    <property type="term" value="C:mitochondrion"/>
    <property type="evidence" value="ECO:0007669"/>
    <property type="project" value="TreeGrafter"/>
</dbReference>
<dbReference type="AlphaFoldDB" id="A0A6A4IF45"/>
<dbReference type="GO" id="GO:0009396">
    <property type="term" value="P:folic acid-containing compound biosynthetic process"/>
    <property type="evidence" value="ECO:0007669"/>
    <property type="project" value="TreeGrafter"/>
</dbReference>
<dbReference type="GO" id="GO:0046872">
    <property type="term" value="F:metal ion binding"/>
    <property type="evidence" value="ECO:0007669"/>
    <property type="project" value="UniProtKB-KW"/>
</dbReference>
<comment type="similarity">
    <text evidence="1 7">Belongs to the 5-formyltetrahydrofolate cyclo-ligase family.</text>
</comment>
<dbReference type="GO" id="GO:0005524">
    <property type="term" value="F:ATP binding"/>
    <property type="evidence" value="ECO:0007669"/>
    <property type="project" value="UniProtKB-KW"/>
</dbReference>
<evidence type="ECO:0000256" key="5">
    <source>
        <dbReference type="ARBA" id="ARBA00038966"/>
    </source>
</evidence>
<feature type="binding site" evidence="6">
    <location>
        <position position="61"/>
    </location>
    <ligand>
        <name>substrate</name>
    </ligand>
</feature>
<dbReference type="PANTHER" id="PTHR23407">
    <property type="entry name" value="ATPASE INHIBITOR/5-FORMYLTETRAHYDROFOLATE CYCLO-LIGASE"/>
    <property type="match status" value="1"/>
</dbReference>
<dbReference type="Gene3D" id="3.40.50.10420">
    <property type="entry name" value="NagB/RpiA/CoA transferase-like"/>
    <property type="match status" value="1"/>
</dbReference>
<dbReference type="GO" id="GO:0035999">
    <property type="term" value="P:tetrahydrofolate interconversion"/>
    <property type="evidence" value="ECO:0007669"/>
    <property type="project" value="TreeGrafter"/>
</dbReference>
<evidence type="ECO:0000256" key="7">
    <source>
        <dbReference type="RuleBase" id="RU361279"/>
    </source>
</evidence>
<gene>
    <name evidence="8" type="ORF">BT96DRAFT_53387</name>
</gene>
<evidence type="ECO:0000256" key="2">
    <source>
        <dbReference type="ARBA" id="ARBA00022741"/>
    </source>
</evidence>
<evidence type="ECO:0000256" key="4">
    <source>
        <dbReference type="ARBA" id="ARBA00036539"/>
    </source>
</evidence>
<sequence length="207" mass="22986">MLSTIQSQKRALRKSMSTALRSLDPLSVMEQSRAVAAQVLALPAFQGCKNVSCFLSMPLGELDTSEIVAEILKSENKSLFVPKVCSDGAMEFMKLYNQRDLDTLSSGLWGIREPSVDWENSPRVNAMDAGLDVILMPGVAFDRSMSRLGHGKGYYDRYIARYVASGRPRPLLVSLALRNQLLDLTIPVDEHDCKMDMIVTPDEIVMV</sequence>
<evidence type="ECO:0000256" key="3">
    <source>
        <dbReference type="ARBA" id="ARBA00022840"/>
    </source>
</evidence>
<dbReference type="PIRSF" id="PIRSF006806">
    <property type="entry name" value="FTHF_cligase"/>
    <property type="match status" value="1"/>
</dbReference>
<name>A0A6A4IF45_9AGAR</name>
<comment type="cofactor">
    <cofactor evidence="7">
        <name>Mg(2+)</name>
        <dbReference type="ChEBI" id="CHEBI:18420"/>
    </cofactor>
</comment>
<evidence type="ECO:0000313" key="9">
    <source>
        <dbReference type="Proteomes" id="UP000799118"/>
    </source>
</evidence>
<keyword evidence="9" id="KW-1185">Reference proteome</keyword>
<feature type="binding site" evidence="6">
    <location>
        <position position="55"/>
    </location>
    <ligand>
        <name>substrate</name>
    </ligand>
</feature>
<keyword evidence="7" id="KW-0460">Magnesium</keyword>
<dbReference type="Pfam" id="PF01812">
    <property type="entry name" value="5-FTHF_cyc-lig"/>
    <property type="match status" value="1"/>
</dbReference>
<comment type="catalytic activity">
    <reaction evidence="4 7">
        <text>(6S)-5-formyl-5,6,7,8-tetrahydrofolate + ATP = (6R)-5,10-methenyltetrahydrofolate + ADP + phosphate</text>
        <dbReference type="Rhea" id="RHEA:10488"/>
        <dbReference type="ChEBI" id="CHEBI:30616"/>
        <dbReference type="ChEBI" id="CHEBI:43474"/>
        <dbReference type="ChEBI" id="CHEBI:57455"/>
        <dbReference type="ChEBI" id="CHEBI:57457"/>
        <dbReference type="ChEBI" id="CHEBI:456216"/>
        <dbReference type="EC" id="6.3.3.2"/>
    </reaction>
</comment>
<dbReference type="SUPFAM" id="SSF100950">
    <property type="entry name" value="NagB/RpiA/CoA transferase-like"/>
    <property type="match status" value="1"/>
</dbReference>
<dbReference type="NCBIfam" id="TIGR02727">
    <property type="entry name" value="MTHFS_bact"/>
    <property type="match status" value="1"/>
</dbReference>
<dbReference type="InterPro" id="IPR024185">
    <property type="entry name" value="FTHF_cligase-like_sf"/>
</dbReference>
<keyword evidence="7" id="KW-0479">Metal-binding</keyword>
<dbReference type="InterPro" id="IPR037171">
    <property type="entry name" value="NagB/RpiA_transferase-like"/>
</dbReference>
<evidence type="ECO:0000313" key="8">
    <source>
        <dbReference type="EMBL" id="KAE9407898.1"/>
    </source>
</evidence>
<evidence type="ECO:0000256" key="6">
    <source>
        <dbReference type="PIRSR" id="PIRSR006806-1"/>
    </source>
</evidence>